<accession>A0A812LW13</accession>
<reference evidence="1" key="1">
    <citation type="submission" date="2021-02" db="EMBL/GenBank/DDBJ databases">
        <authorList>
            <person name="Dougan E. K."/>
            <person name="Rhodes N."/>
            <person name="Thang M."/>
            <person name="Chan C."/>
        </authorList>
    </citation>
    <scope>NUCLEOTIDE SEQUENCE</scope>
</reference>
<gene>
    <name evidence="1" type="ORF">SPIL2461_LOCUS5028</name>
</gene>
<protein>
    <submittedName>
        <fullName evidence="1">Uncharacterized protein</fullName>
    </submittedName>
</protein>
<dbReference type="AlphaFoldDB" id="A0A812LW13"/>
<dbReference type="Proteomes" id="UP000649617">
    <property type="component" value="Unassembled WGS sequence"/>
</dbReference>
<dbReference type="EMBL" id="CAJNIZ010006969">
    <property type="protein sequence ID" value="CAE7254102.1"/>
    <property type="molecule type" value="Genomic_DNA"/>
</dbReference>
<organism evidence="1 2">
    <name type="scientific">Symbiodinium pilosum</name>
    <name type="common">Dinoflagellate</name>
    <dbReference type="NCBI Taxonomy" id="2952"/>
    <lineage>
        <taxon>Eukaryota</taxon>
        <taxon>Sar</taxon>
        <taxon>Alveolata</taxon>
        <taxon>Dinophyceae</taxon>
        <taxon>Suessiales</taxon>
        <taxon>Symbiodiniaceae</taxon>
        <taxon>Symbiodinium</taxon>
    </lineage>
</organism>
<proteinExistence type="predicted"/>
<name>A0A812LW13_SYMPI</name>
<feature type="non-terminal residue" evidence="1">
    <location>
        <position position="1"/>
    </location>
</feature>
<sequence length="55" mass="5978">SPTGNGWYPAPSIQEEIPAVLSCQRKQKVITEKFGPYHTGPAGNFVDLGEFQTNA</sequence>
<evidence type="ECO:0000313" key="1">
    <source>
        <dbReference type="EMBL" id="CAE7254102.1"/>
    </source>
</evidence>
<keyword evidence="2" id="KW-1185">Reference proteome</keyword>
<comment type="caution">
    <text evidence="1">The sequence shown here is derived from an EMBL/GenBank/DDBJ whole genome shotgun (WGS) entry which is preliminary data.</text>
</comment>
<evidence type="ECO:0000313" key="2">
    <source>
        <dbReference type="Proteomes" id="UP000649617"/>
    </source>
</evidence>